<dbReference type="PANTHER" id="PTHR10041:SF5">
    <property type="entry name" value="LEUCINE-RICH COLIPASE-LIKE PROTEIN 1"/>
    <property type="match status" value="1"/>
</dbReference>
<feature type="compositionally biased region" description="Polar residues" evidence="1">
    <location>
        <begin position="37"/>
        <end position="50"/>
    </location>
</feature>
<dbReference type="OrthoDB" id="6434454at2759"/>
<dbReference type="Proteomes" id="UP000001593">
    <property type="component" value="Unassembled WGS sequence"/>
</dbReference>
<evidence type="ECO:0000313" key="3">
    <source>
        <dbReference type="EMBL" id="EDO38236.1"/>
    </source>
</evidence>
<reference evidence="3 4" key="1">
    <citation type="journal article" date="2007" name="Science">
        <title>Sea anemone genome reveals ancestral eumetazoan gene repertoire and genomic organization.</title>
        <authorList>
            <person name="Putnam N.H."/>
            <person name="Srivastava M."/>
            <person name="Hellsten U."/>
            <person name="Dirks B."/>
            <person name="Chapman J."/>
            <person name="Salamov A."/>
            <person name="Terry A."/>
            <person name="Shapiro H."/>
            <person name="Lindquist E."/>
            <person name="Kapitonov V.V."/>
            <person name="Jurka J."/>
            <person name="Genikhovich G."/>
            <person name="Grigoriev I.V."/>
            <person name="Lucas S.M."/>
            <person name="Steele R.E."/>
            <person name="Finnerty J.R."/>
            <person name="Technau U."/>
            <person name="Martindale M.Q."/>
            <person name="Rokhsar D.S."/>
        </authorList>
    </citation>
    <scope>NUCLEOTIDE SEQUENCE [LARGE SCALE GENOMIC DNA]</scope>
    <source>
        <strain evidence="4">CH2 X CH6</strain>
    </source>
</reference>
<dbReference type="AlphaFoldDB" id="A7SDJ3"/>
<dbReference type="GO" id="GO:0007586">
    <property type="term" value="P:digestion"/>
    <property type="evidence" value="ECO:0007669"/>
    <property type="project" value="InterPro"/>
</dbReference>
<proteinExistence type="predicted"/>
<sequence length="224" mass="25839">MKISWVAIGLALCTVVPSSNAKPKRKILSSKPHVSHAESSQDSTARNLGSNPAPVRLSNLVTTSPRKQAPRLKAFLKTYYYKKKLTFKEIRRLFRKNVRSLSEKRRRKATRRLKKEIANLKRLEKKSRKKCKTMRDCGENECCLRRFNRKHGYCKRRPKLRQQCKMALLPGLDSECPCQGGLTCELPKIHKTDVLLSAEKPRCQRIKYTDTEIEQQAITGLEES</sequence>
<dbReference type="GO" id="GO:0005576">
    <property type="term" value="C:extracellular region"/>
    <property type="evidence" value="ECO:0007669"/>
    <property type="project" value="InterPro"/>
</dbReference>
<dbReference type="GO" id="GO:0016042">
    <property type="term" value="P:lipid catabolic process"/>
    <property type="evidence" value="ECO:0007669"/>
    <property type="project" value="InterPro"/>
</dbReference>
<dbReference type="GO" id="GO:0008047">
    <property type="term" value="F:enzyme activator activity"/>
    <property type="evidence" value="ECO:0007669"/>
    <property type="project" value="InterPro"/>
</dbReference>
<accession>A7SDJ3</accession>
<dbReference type="OMA" id="NECCLRR"/>
<evidence type="ECO:0000313" key="4">
    <source>
        <dbReference type="Proteomes" id="UP000001593"/>
    </source>
</evidence>
<keyword evidence="2" id="KW-0732">Signal</keyword>
<dbReference type="InParanoid" id="A7SDJ3"/>
<protein>
    <submittedName>
        <fullName evidence="3">Uncharacterized protein</fullName>
    </submittedName>
</protein>
<feature type="signal peptide" evidence="2">
    <location>
        <begin position="1"/>
        <end position="21"/>
    </location>
</feature>
<gene>
    <name evidence="3" type="ORF">NEMVEDRAFT_v1g244522</name>
</gene>
<evidence type="ECO:0000256" key="1">
    <source>
        <dbReference type="SAM" id="MobiDB-lite"/>
    </source>
</evidence>
<dbReference type="PANTHER" id="PTHR10041">
    <property type="entry name" value="COLIPASE"/>
    <property type="match status" value="1"/>
</dbReference>
<dbReference type="Gene3D" id="2.10.80.10">
    <property type="entry name" value="Lipase, subunit A"/>
    <property type="match status" value="1"/>
</dbReference>
<evidence type="ECO:0000256" key="2">
    <source>
        <dbReference type="SAM" id="SignalP"/>
    </source>
</evidence>
<dbReference type="HOGENOM" id="CLU_1236341_0_0_1"/>
<name>A7SDJ3_NEMVE</name>
<feature type="region of interest" description="Disordered" evidence="1">
    <location>
        <begin position="22"/>
        <end position="64"/>
    </location>
</feature>
<dbReference type="EMBL" id="DS469630">
    <property type="protein sequence ID" value="EDO38236.1"/>
    <property type="molecule type" value="Genomic_DNA"/>
</dbReference>
<feature type="chain" id="PRO_5002715003" evidence="2">
    <location>
        <begin position="22"/>
        <end position="224"/>
    </location>
</feature>
<keyword evidence="4" id="KW-1185">Reference proteome</keyword>
<dbReference type="KEGG" id="nve:5509840"/>
<organism evidence="3 4">
    <name type="scientific">Nematostella vectensis</name>
    <name type="common">Starlet sea anemone</name>
    <dbReference type="NCBI Taxonomy" id="45351"/>
    <lineage>
        <taxon>Eukaryota</taxon>
        <taxon>Metazoa</taxon>
        <taxon>Cnidaria</taxon>
        <taxon>Anthozoa</taxon>
        <taxon>Hexacorallia</taxon>
        <taxon>Actiniaria</taxon>
        <taxon>Edwardsiidae</taxon>
        <taxon>Nematostella</taxon>
    </lineage>
</organism>
<dbReference type="InterPro" id="IPR001981">
    <property type="entry name" value="Colipase"/>
</dbReference>